<protein>
    <submittedName>
        <fullName evidence="1">Uncharacterized protein</fullName>
    </submittedName>
</protein>
<dbReference type="RefSeq" id="WP_174652314.1">
    <property type="nucleotide sequence ID" value="NZ_JAKRVX010000002.1"/>
</dbReference>
<dbReference type="AlphaFoldDB" id="A0AAE3FXJ4"/>
<dbReference type="InterPro" id="IPR058716">
    <property type="entry name" value="WNWW_dom-containing"/>
</dbReference>
<evidence type="ECO:0000313" key="1">
    <source>
        <dbReference type="EMBL" id="MCL9816858.1"/>
    </source>
</evidence>
<sequence>MDINKLDKELARTFESTAKERRVLCRQARDLVDSGLDERDRGHALTVDELITHLSDAPEEHSLTERWNWWMGALDIAYGGYQQFTIHHLSDEPELNR</sequence>
<keyword evidence="2" id="KW-1185">Reference proteome</keyword>
<evidence type="ECO:0000313" key="2">
    <source>
        <dbReference type="Proteomes" id="UP001203207"/>
    </source>
</evidence>
<reference evidence="1" key="2">
    <citation type="submission" date="2022-02" db="EMBL/GenBank/DDBJ databases">
        <authorList>
            <person name="Elcheninov A.G."/>
            <person name="Sorokin D.Y."/>
            <person name="Kublanov I.V."/>
        </authorList>
    </citation>
    <scope>NUCLEOTIDE SEQUENCE</scope>
    <source>
        <strain evidence="1">AArc-St2</strain>
    </source>
</reference>
<organism evidence="1 2">
    <name type="scientific">Natronocalculus amylovorans</name>
    <dbReference type="NCBI Taxonomy" id="2917812"/>
    <lineage>
        <taxon>Archaea</taxon>
        <taxon>Methanobacteriati</taxon>
        <taxon>Methanobacteriota</taxon>
        <taxon>Stenosarchaea group</taxon>
        <taxon>Halobacteria</taxon>
        <taxon>Halobacteriales</taxon>
        <taxon>Haloferacaceae</taxon>
        <taxon>Natronocalculus</taxon>
    </lineage>
</organism>
<dbReference type="Proteomes" id="UP001203207">
    <property type="component" value="Unassembled WGS sequence"/>
</dbReference>
<dbReference type="Pfam" id="PF26484">
    <property type="entry name" value="WNWW"/>
    <property type="match status" value="1"/>
</dbReference>
<proteinExistence type="predicted"/>
<reference evidence="1" key="1">
    <citation type="journal article" date="2022" name="Syst. Appl. Microbiol.">
        <title>Natronocalculus amylovorans gen. nov., sp. nov., and Natranaeroarchaeum aerophilus sp. nov., dominant culturable amylolytic natronoarchaea from hypersaline soda lakes in southwestern Siberia.</title>
        <authorList>
            <person name="Sorokin D.Y."/>
            <person name="Elcheninov A.G."/>
            <person name="Khizhniak T.V."/>
            <person name="Koenen M."/>
            <person name="Bale N.J."/>
            <person name="Damste J.S.S."/>
            <person name="Kublanov I.V."/>
        </authorList>
    </citation>
    <scope>NUCLEOTIDE SEQUENCE</scope>
    <source>
        <strain evidence="1">AArc-St2</strain>
    </source>
</reference>
<dbReference type="EMBL" id="JAKRVX010000002">
    <property type="protein sequence ID" value="MCL9816858.1"/>
    <property type="molecule type" value="Genomic_DNA"/>
</dbReference>
<accession>A0AAE3FXJ4</accession>
<name>A0AAE3FXJ4_9EURY</name>
<gene>
    <name evidence="1" type="ORF">AArcSt2_07875</name>
</gene>
<comment type="caution">
    <text evidence="1">The sequence shown here is derived from an EMBL/GenBank/DDBJ whole genome shotgun (WGS) entry which is preliminary data.</text>
</comment>